<feature type="compositionally biased region" description="Low complexity" evidence="1">
    <location>
        <begin position="193"/>
        <end position="215"/>
    </location>
</feature>
<feature type="compositionally biased region" description="Acidic residues" evidence="1">
    <location>
        <begin position="232"/>
        <end position="246"/>
    </location>
</feature>
<keyword evidence="2" id="KW-0472">Membrane</keyword>
<proteinExistence type="predicted"/>
<evidence type="ECO:0000313" key="4">
    <source>
        <dbReference type="Proteomes" id="UP000463388"/>
    </source>
</evidence>
<feature type="region of interest" description="Disordered" evidence="1">
    <location>
        <begin position="190"/>
        <end position="264"/>
    </location>
</feature>
<protein>
    <submittedName>
        <fullName evidence="3">Uncharacterized protein</fullName>
    </submittedName>
</protein>
<feature type="compositionally biased region" description="Pro residues" evidence="1">
    <location>
        <begin position="426"/>
        <end position="469"/>
    </location>
</feature>
<evidence type="ECO:0000256" key="1">
    <source>
        <dbReference type="SAM" id="MobiDB-lite"/>
    </source>
</evidence>
<feature type="transmembrane region" description="Helical" evidence="2">
    <location>
        <begin position="6"/>
        <end position="24"/>
    </location>
</feature>
<keyword evidence="4" id="KW-1185">Reference proteome</keyword>
<dbReference type="Proteomes" id="UP000463388">
    <property type="component" value="Unassembled WGS sequence"/>
</dbReference>
<name>A0A6N8JRN2_9ACTN</name>
<feature type="transmembrane region" description="Helical" evidence="2">
    <location>
        <begin position="56"/>
        <end position="76"/>
    </location>
</feature>
<feature type="compositionally biased region" description="Low complexity" evidence="1">
    <location>
        <begin position="387"/>
        <end position="410"/>
    </location>
</feature>
<sequence>MTIGIALFVLIIVIGLAIGLRLSSTSPQRHAVLVAFGSMAVIAGLFYAFAMNASQLWTAPVFAIACIVVPIGAYTLMMRRAQPEKKVVSRRASNEAPKPIRSDRAARAGSILDGAVMPVAPNHPVNEYLSLQPDEDIELAEEMDEAAEAEEAAEPRDIEAELVTEFSSDVTAKIGGDILADEDEFELSEDMDAAAAEESPAPAAASDAGDGAEPASDGDGDGEAPSTATEALIEEYLVEENEDEGGLFEPEAAPSLQPKKEAAPVTSTMMVTIPFSEGDERFLVVSESTSVPNPILAYKRTTSSHLVPLGSSGKRGSHVKTPRHAGSEMVAEERRPEPVEKPVFEQTSIPLDESVATERPAAPKPAARAVEPAAQPAPKPEIKSESVVAAAVAAAPTAAPKPAPVASRPEPAAPTAPAPAAASKPEPAPAAPAAPQAAPVPAPKPAPTPVAPQPAPEPEATPAPAPASKPVPVVSEERFQEFLGKAQGLRNRGLYPMAARIYATAAESAPTGDARRRARFEEISCYVKAGQNDQARALAAQLRASSVLTRVERIKLDAIERMVG</sequence>
<dbReference type="AlphaFoldDB" id="A0A6N8JRN2"/>
<comment type="caution">
    <text evidence="3">The sequence shown here is derived from an EMBL/GenBank/DDBJ whole genome shotgun (WGS) entry which is preliminary data.</text>
</comment>
<accession>A0A6N8JRN2</accession>
<keyword evidence="2" id="KW-0812">Transmembrane</keyword>
<evidence type="ECO:0000256" key="2">
    <source>
        <dbReference type="SAM" id="Phobius"/>
    </source>
</evidence>
<feature type="transmembrane region" description="Helical" evidence="2">
    <location>
        <begin position="31"/>
        <end position="50"/>
    </location>
</feature>
<evidence type="ECO:0000313" key="3">
    <source>
        <dbReference type="EMBL" id="MVX61470.1"/>
    </source>
</evidence>
<organism evidence="3 4">
    <name type="scientific">Adlercreutzia mucosicola</name>
    <dbReference type="NCBI Taxonomy" id="580026"/>
    <lineage>
        <taxon>Bacteria</taxon>
        <taxon>Bacillati</taxon>
        <taxon>Actinomycetota</taxon>
        <taxon>Coriobacteriia</taxon>
        <taxon>Eggerthellales</taxon>
        <taxon>Eggerthellaceae</taxon>
        <taxon>Adlercreutzia</taxon>
    </lineage>
</organism>
<feature type="region of interest" description="Disordered" evidence="1">
    <location>
        <begin position="305"/>
        <end position="472"/>
    </location>
</feature>
<gene>
    <name evidence="3" type="ORF">GKZ27_08390</name>
</gene>
<keyword evidence="2" id="KW-1133">Transmembrane helix</keyword>
<feature type="compositionally biased region" description="Low complexity" evidence="1">
    <location>
        <begin position="364"/>
        <end position="376"/>
    </location>
</feature>
<dbReference type="PRINTS" id="PR01217">
    <property type="entry name" value="PRICHEXTENSN"/>
</dbReference>
<feature type="compositionally biased region" description="Basic and acidic residues" evidence="1">
    <location>
        <begin position="331"/>
        <end position="343"/>
    </location>
</feature>
<dbReference type="EMBL" id="WSRR01000021">
    <property type="protein sequence ID" value="MVX61470.1"/>
    <property type="molecule type" value="Genomic_DNA"/>
</dbReference>
<reference evidence="3 4" key="1">
    <citation type="submission" date="2019-12" db="EMBL/GenBank/DDBJ databases">
        <title>Microbes associate with the intestines of laboratory mice.</title>
        <authorList>
            <person name="Navarre W."/>
            <person name="Wong E."/>
        </authorList>
    </citation>
    <scope>NUCLEOTIDE SEQUENCE [LARGE SCALE GENOMIC DNA]</scope>
    <source>
        <strain evidence="3 4">NM66_B29</strain>
    </source>
</reference>